<dbReference type="OrthoDB" id="4525788at2759"/>
<protein>
    <recommendedName>
        <fullName evidence="8">Rhodopsin domain-containing protein</fullName>
    </recommendedName>
</protein>
<name>A0A1V8TV77_9PEZI</name>
<keyword evidence="3 7" id="KW-1133">Transmembrane helix</keyword>
<evidence type="ECO:0000256" key="6">
    <source>
        <dbReference type="SAM" id="MobiDB-lite"/>
    </source>
</evidence>
<dbReference type="Pfam" id="PF20684">
    <property type="entry name" value="Fung_rhodopsin"/>
    <property type="match status" value="1"/>
</dbReference>
<evidence type="ECO:0000256" key="5">
    <source>
        <dbReference type="ARBA" id="ARBA00038359"/>
    </source>
</evidence>
<comment type="subcellular location">
    <subcellularLocation>
        <location evidence="1">Membrane</location>
        <topology evidence="1">Multi-pass membrane protein</topology>
    </subcellularLocation>
</comment>
<dbReference type="InterPro" id="IPR049326">
    <property type="entry name" value="Rhodopsin_dom_fungi"/>
</dbReference>
<dbReference type="InterPro" id="IPR052337">
    <property type="entry name" value="SAT4-like"/>
</dbReference>
<dbReference type="EMBL" id="NAJO01000001">
    <property type="protein sequence ID" value="OQO15214.1"/>
    <property type="molecule type" value="Genomic_DNA"/>
</dbReference>
<evidence type="ECO:0000256" key="1">
    <source>
        <dbReference type="ARBA" id="ARBA00004141"/>
    </source>
</evidence>
<proteinExistence type="inferred from homology"/>
<organism evidence="9 10">
    <name type="scientific">Cryoendolithus antarcticus</name>
    <dbReference type="NCBI Taxonomy" id="1507870"/>
    <lineage>
        <taxon>Eukaryota</taxon>
        <taxon>Fungi</taxon>
        <taxon>Dikarya</taxon>
        <taxon>Ascomycota</taxon>
        <taxon>Pezizomycotina</taxon>
        <taxon>Dothideomycetes</taxon>
        <taxon>Dothideomycetidae</taxon>
        <taxon>Cladosporiales</taxon>
        <taxon>Cladosporiaceae</taxon>
        <taxon>Cryoendolithus</taxon>
    </lineage>
</organism>
<keyword evidence="2 7" id="KW-0812">Transmembrane</keyword>
<evidence type="ECO:0000256" key="4">
    <source>
        <dbReference type="ARBA" id="ARBA00023136"/>
    </source>
</evidence>
<evidence type="ECO:0000313" key="10">
    <source>
        <dbReference type="Proteomes" id="UP000192596"/>
    </source>
</evidence>
<evidence type="ECO:0000313" key="9">
    <source>
        <dbReference type="EMBL" id="OQO15214.1"/>
    </source>
</evidence>
<dbReference type="PANTHER" id="PTHR33048:SF129">
    <property type="entry name" value="INTEGRAL MEMBRANE PROTEIN-RELATED"/>
    <property type="match status" value="1"/>
</dbReference>
<feature type="transmembrane region" description="Helical" evidence="7">
    <location>
        <begin position="144"/>
        <end position="167"/>
    </location>
</feature>
<keyword evidence="4 7" id="KW-0472">Membrane</keyword>
<feature type="transmembrane region" description="Helical" evidence="7">
    <location>
        <begin position="31"/>
        <end position="52"/>
    </location>
</feature>
<evidence type="ECO:0000256" key="3">
    <source>
        <dbReference type="ARBA" id="ARBA00022989"/>
    </source>
</evidence>
<evidence type="ECO:0000256" key="7">
    <source>
        <dbReference type="SAM" id="Phobius"/>
    </source>
</evidence>
<feature type="transmembrane region" description="Helical" evidence="7">
    <location>
        <begin position="110"/>
        <end position="132"/>
    </location>
</feature>
<feature type="domain" description="Rhodopsin" evidence="8">
    <location>
        <begin position="49"/>
        <end position="296"/>
    </location>
</feature>
<dbReference type="STRING" id="1507870.A0A1V8TV77"/>
<dbReference type="GO" id="GO:0016020">
    <property type="term" value="C:membrane"/>
    <property type="evidence" value="ECO:0007669"/>
    <property type="project" value="UniProtKB-SubCell"/>
</dbReference>
<feature type="transmembrane region" description="Helical" evidence="7">
    <location>
        <begin position="197"/>
        <end position="220"/>
    </location>
</feature>
<accession>A0A1V8TV77</accession>
<dbReference type="InParanoid" id="A0A1V8TV77"/>
<feature type="transmembrane region" description="Helical" evidence="7">
    <location>
        <begin position="232"/>
        <end position="254"/>
    </location>
</feature>
<dbReference type="Proteomes" id="UP000192596">
    <property type="component" value="Unassembled WGS sequence"/>
</dbReference>
<dbReference type="AlphaFoldDB" id="A0A1V8TV77"/>
<comment type="caution">
    <text evidence="9">The sequence shown here is derived from an EMBL/GenBank/DDBJ whole genome shotgun (WGS) entry which is preliminary data.</text>
</comment>
<evidence type="ECO:0000259" key="8">
    <source>
        <dbReference type="Pfam" id="PF20684"/>
    </source>
</evidence>
<gene>
    <name evidence="9" type="ORF">B0A48_00597</name>
</gene>
<evidence type="ECO:0000256" key="2">
    <source>
        <dbReference type="ARBA" id="ARBA00022692"/>
    </source>
</evidence>
<sequence>MPGNIINLSASAVSHWPKPNYTNPSIQSVDLASWACALLGLTTFTCATRLWLRGFGRAGTFGLDDVFLIPSWLFGGMFTAICVVFTQRAHGNRDIWDIPPDHWEKVAQCLWFGELAFLISGGCTKVSVLLFYRRLVEGTYTKAWRYAVWLAIAFTVSYTVIFCVFLFTNCKPFDAYWKAFNPVYATTQEYTCIDTKVINILAGVFASLSDLYAVALPCIITWNLDMPKPQKIGLNIIFSLGLGVIAISGVRTYWLIESGLNSNVSNSIFHTFFWAQLELMLGMICASAPSLRVLFRHYMGARARGQSSHSTPRQNRPSDMLDTRDSSKSIKVVRQTSVTRHATLPHRLSGREAAALPPVYELSDERYGYSPSNSTHSEGQATRLSHELEWHAMSDMSSRKTKDGSR</sequence>
<feature type="compositionally biased region" description="Polar residues" evidence="6">
    <location>
        <begin position="305"/>
        <end position="317"/>
    </location>
</feature>
<feature type="transmembrane region" description="Helical" evidence="7">
    <location>
        <begin position="72"/>
        <end position="90"/>
    </location>
</feature>
<feature type="transmembrane region" description="Helical" evidence="7">
    <location>
        <begin position="274"/>
        <end position="295"/>
    </location>
</feature>
<feature type="region of interest" description="Disordered" evidence="6">
    <location>
        <begin position="305"/>
        <end position="327"/>
    </location>
</feature>
<reference evidence="10" key="1">
    <citation type="submission" date="2017-03" db="EMBL/GenBank/DDBJ databases">
        <title>Genomes of endolithic fungi from Antarctica.</title>
        <authorList>
            <person name="Coleine C."/>
            <person name="Masonjones S."/>
            <person name="Stajich J.E."/>
        </authorList>
    </citation>
    <scope>NUCLEOTIDE SEQUENCE [LARGE SCALE GENOMIC DNA]</scope>
    <source>
        <strain evidence="10">CCFEE 5527</strain>
    </source>
</reference>
<comment type="similarity">
    <text evidence="5">Belongs to the SAT4 family.</text>
</comment>
<dbReference type="PANTHER" id="PTHR33048">
    <property type="entry name" value="PTH11-LIKE INTEGRAL MEMBRANE PROTEIN (AFU_ORTHOLOGUE AFUA_5G11245)"/>
    <property type="match status" value="1"/>
</dbReference>
<keyword evidence="10" id="KW-1185">Reference proteome</keyword>